<protein>
    <submittedName>
        <fullName evidence="1">Uncharacterized protein</fullName>
    </submittedName>
</protein>
<name>A0A4C1ZMV7_EUMVA</name>
<dbReference type="OrthoDB" id="425681at2759"/>
<proteinExistence type="predicted"/>
<evidence type="ECO:0000313" key="1">
    <source>
        <dbReference type="EMBL" id="GBP88642.1"/>
    </source>
</evidence>
<sequence>MKRNACLPIRLDQCGILVPTRMYNSENWLWNSYVRERCSLKQDVVTGVEKGMFAAVWPSGEESRQAKEIYGADVSDLMVSQGDALVNLSWNKLAAC</sequence>
<dbReference type="Proteomes" id="UP000299102">
    <property type="component" value="Unassembled WGS sequence"/>
</dbReference>
<dbReference type="AlphaFoldDB" id="A0A4C1ZMV7"/>
<comment type="caution">
    <text evidence="1">The sequence shown here is derived from an EMBL/GenBank/DDBJ whole genome shotgun (WGS) entry which is preliminary data.</text>
</comment>
<keyword evidence="2" id="KW-1185">Reference proteome</keyword>
<reference evidence="1 2" key="1">
    <citation type="journal article" date="2019" name="Commun. Biol.">
        <title>The bagworm genome reveals a unique fibroin gene that provides high tensile strength.</title>
        <authorList>
            <person name="Kono N."/>
            <person name="Nakamura H."/>
            <person name="Ohtoshi R."/>
            <person name="Tomita M."/>
            <person name="Numata K."/>
            <person name="Arakawa K."/>
        </authorList>
    </citation>
    <scope>NUCLEOTIDE SEQUENCE [LARGE SCALE GENOMIC DNA]</scope>
</reference>
<gene>
    <name evidence="1" type="ORF">EVAR_103887_1</name>
</gene>
<organism evidence="1 2">
    <name type="scientific">Eumeta variegata</name>
    <name type="common">Bagworm moth</name>
    <name type="synonym">Eumeta japonica</name>
    <dbReference type="NCBI Taxonomy" id="151549"/>
    <lineage>
        <taxon>Eukaryota</taxon>
        <taxon>Metazoa</taxon>
        <taxon>Ecdysozoa</taxon>
        <taxon>Arthropoda</taxon>
        <taxon>Hexapoda</taxon>
        <taxon>Insecta</taxon>
        <taxon>Pterygota</taxon>
        <taxon>Neoptera</taxon>
        <taxon>Endopterygota</taxon>
        <taxon>Lepidoptera</taxon>
        <taxon>Glossata</taxon>
        <taxon>Ditrysia</taxon>
        <taxon>Tineoidea</taxon>
        <taxon>Psychidae</taxon>
        <taxon>Oiketicinae</taxon>
        <taxon>Eumeta</taxon>
    </lineage>
</organism>
<evidence type="ECO:0000313" key="2">
    <source>
        <dbReference type="Proteomes" id="UP000299102"/>
    </source>
</evidence>
<dbReference type="EMBL" id="BGZK01001947">
    <property type="protein sequence ID" value="GBP88642.1"/>
    <property type="molecule type" value="Genomic_DNA"/>
</dbReference>
<accession>A0A4C1ZMV7</accession>